<evidence type="ECO:0000256" key="1">
    <source>
        <dbReference type="SAM" id="Phobius"/>
    </source>
</evidence>
<gene>
    <name evidence="2" type="ORF">Harman_02770</name>
</gene>
<name>A0A4C2EDD5_9EURY</name>
<evidence type="ECO:0000313" key="2">
    <source>
        <dbReference type="EMBL" id="GCF12342.1"/>
    </source>
</evidence>
<accession>A0A4C2EDD5</accession>
<dbReference type="EMBL" id="BIXZ01000001">
    <property type="protein sequence ID" value="GCF12342.1"/>
    <property type="molecule type" value="Genomic_DNA"/>
</dbReference>
<evidence type="ECO:0000313" key="3">
    <source>
        <dbReference type="Proteomes" id="UP000304382"/>
    </source>
</evidence>
<reference evidence="2 3" key="1">
    <citation type="submission" date="2019-02" db="EMBL/GenBank/DDBJ databases">
        <title>Haloarcula mannanilyticum sp. nov., a mannan degrading haloarchaeon isolated from commercial salt.</title>
        <authorList>
            <person name="Enomoto S."/>
            <person name="Shimane Y."/>
            <person name="Kamekura M."/>
            <person name="Ito T."/>
            <person name="Moriya O."/>
            <person name="Ihara K."/>
            <person name="Takahashi-Ando N."/>
            <person name="Fukushima Y."/>
            <person name="Yoshida Y."/>
            <person name="Usama R."/>
            <person name="Takai K."/>
            <person name="Minegishi H."/>
        </authorList>
    </citation>
    <scope>NUCLEOTIDE SEQUENCE [LARGE SCALE GENOMIC DNA]</scope>
    <source>
        <strain evidence="2 3">MD130-1</strain>
    </source>
</reference>
<comment type="caution">
    <text evidence="2">The sequence shown here is derived from an EMBL/GenBank/DDBJ whole genome shotgun (WGS) entry which is preliminary data.</text>
</comment>
<sequence>MSLTRSLLLAGLDALPFAALASVATYVFARAANQPPVLVGMLAGTVGVVVLLALGTISANRYRADGKPFYFTRAVVVEGLLSIP</sequence>
<dbReference type="AlphaFoldDB" id="A0A4C2EDD5"/>
<keyword evidence="1" id="KW-0472">Membrane</keyword>
<keyword evidence="3" id="KW-1185">Reference proteome</keyword>
<dbReference type="OrthoDB" id="241824at2157"/>
<protein>
    <submittedName>
        <fullName evidence="2">Uncharacterized protein</fullName>
    </submittedName>
</protein>
<dbReference type="Proteomes" id="UP000304382">
    <property type="component" value="Unassembled WGS sequence"/>
</dbReference>
<keyword evidence="1" id="KW-1133">Transmembrane helix</keyword>
<organism evidence="2 3">
    <name type="scientific">Haloarcula mannanilytica</name>
    <dbReference type="NCBI Taxonomy" id="2509225"/>
    <lineage>
        <taxon>Archaea</taxon>
        <taxon>Methanobacteriati</taxon>
        <taxon>Methanobacteriota</taxon>
        <taxon>Stenosarchaea group</taxon>
        <taxon>Halobacteria</taxon>
        <taxon>Halobacteriales</taxon>
        <taxon>Haloarculaceae</taxon>
        <taxon>Haloarcula</taxon>
    </lineage>
</organism>
<keyword evidence="1" id="KW-0812">Transmembrane</keyword>
<dbReference type="RefSeq" id="WP_137682045.1">
    <property type="nucleotide sequence ID" value="NZ_BIXZ01000001.1"/>
</dbReference>
<feature type="transmembrane region" description="Helical" evidence="1">
    <location>
        <begin position="37"/>
        <end position="57"/>
    </location>
</feature>
<proteinExistence type="predicted"/>